<evidence type="ECO:0000256" key="2">
    <source>
        <dbReference type="ARBA" id="ARBA00022670"/>
    </source>
</evidence>
<name>A0ABX1NA47_9RHOO</name>
<gene>
    <name evidence="9" type="ORF">GPA27_02015</name>
</gene>
<evidence type="ECO:0000256" key="7">
    <source>
        <dbReference type="ARBA" id="ARBA00023239"/>
    </source>
</evidence>
<reference evidence="9 10" key="1">
    <citation type="submission" date="2019-12" db="EMBL/GenBank/DDBJ databases">
        <title>Comparative genomics gives insights into the taxonomy of the Azoarcus-Aromatoleum group and reveals separate origins of nif in the plant-associated Azoarcus and non-plant-associated Aromatoleum sub-groups.</title>
        <authorList>
            <person name="Lafos M."/>
            <person name="Maluk M."/>
            <person name="Batista M."/>
            <person name="Junghare M."/>
            <person name="Carmona M."/>
            <person name="Faoro H."/>
            <person name="Cruz L.M."/>
            <person name="Battistoni F."/>
            <person name="De Souza E."/>
            <person name="Pedrosa F."/>
            <person name="Chen W.-M."/>
            <person name="Poole P.S."/>
            <person name="Dixon R.A."/>
            <person name="James E.K."/>
        </authorList>
    </citation>
    <scope>NUCLEOTIDE SEQUENCE [LARGE SCALE GENOMIC DNA]</scope>
    <source>
        <strain evidence="9 10">T</strain>
    </source>
</reference>
<dbReference type="Proteomes" id="UP000634522">
    <property type="component" value="Unassembled WGS sequence"/>
</dbReference>
<dbReference type="Pfam" id="PF02586">
    <property type="entry name" value="SRAP"/>
    <property type="match status" value="1"/>
</dbReference>
<evidence type="ECO:0000256" key="3">
    <source>
        <dbReference type="ARBA" id="ARBA00022763"/>
    </source>
</evidence>
<dbReference type="EC" id="3.4.-.-" evidence="8"/>
<evidence type="ECO:0000256" key="5">
    <source>
        <dbReference type="ARBA" id="ARBA00023124"/>
    </source>
</evidence>
<comment type="caution">
    <text evidence="9">The sequence shown here is derived from an EMBL/GenBank/DDBJ whole genome shotgun (WGS) entry which is preliminary data.</text>
</comment>
<evidence type="ECO:0000313" key="10">
    <source>
        <dbReference type="Proteomes" id="UP000634522"/>
    </source>
</evidence>
<dbReference type="InterPro" id="IPR003738">
    <property type="entry name" value="SRAP"/>
</dbReference>
<keyword evidence="6" id="KW-0238">DNA-binding</keyword>
<keyword evidence="5" id="KW-0190">Covalent protein-DNA linkage</keyword>
<keyword evidence="3" id="KW-0227">DNA damage</keyword>
<keyword evidence="10" id="KW-1185">Reference proteome</keyword>
<dbReference type="InterPro" id="IPR036590">
    <property type="entry name" value="SRAP-like"/>
</dbReference>
<evidence type="ECO:0000256" key="8">
    <source>
        <dbReference type="RuleBase" id="RU364100"/>
    </source>
</evidence>
<keyword evidence="7" id="KW-0456">Lyase</keyword>
<dbReference type="RefSeq" id="WP_169137290.1">
    <property type="nucleotide sequence ID" value="NZ_WTVS01000002.1"/>
</dbReference>
<keyword evidence="2 8" id="KW-0645">Protease</keyword>
<dbReference type="SUPFAM" id="SSF143081">
    <property type="entry name" value="BB1717-like"/>
    <property type="match status" value="1"/>
</dbReference>
<evidence type="ECO:0000256" key="6">
    <source>
        <dbReference type="ARBA" id="ARBA00023125"/>
    </source>
</evidence>
<protein>
    <recommendedName>
        <fullName evidence="8">Abasic site processing protein</fullName>
        <ecNumber evidence="8">3.4.-.-</ecNumber>
    </recommendedName>
</protein>
<keyword evidence="4 8" id="KW-0378">Hydrolase</keyword>
<dbReference type="Gene3D" id="3.90.1680.10">
    <property type="entry name" value="SOS response associated peptidase-like"/>
    <property type="match status" value="1"/>
</dbReference>
<dbReference type="EMBL" id="WTVS01000002">
    <property type="protein sequence ID" value="NMF96171.1"/>
    <property type="molecule type" value="Genomic_DNA"/>
</dbReference>
<proteinExistence type="inferred from homology"/>
<evidence type="ECO:0000256" key="4">
    <source>
        <dbReference type="ARBA" id="ARBA00022801"/>
    </source>
</evidence>
<dbReference type="PANTHER" id="PTHR13604:SF0">
    <property type="entry name" value="ABASIC SITE PROCESSING PROTEIN HMCES"/>
    <property type="match status" value="1"/>
</dbReference>
<evidence type="ECO:0000256" key="1">
    <source>
        <dbReference type="ARBA" id="ARBA00008136"/>
    </source>
</evidence>
<sequence length="226" mass="25460">MCGRYALYGPVSRVREQFAAELDQEVLDFKARYNAAPQQLLPVVRQRPTGERIVHLLRWGLIPSWSKDADIASKLINARSETVGQKPSFRAAYKSRRCLVPASGFYEWKPATGGGRKQPFFIHPADDTLFAFAGLWERWARPDGEALDTFTILTTDANDVMRELHDRMPVIVPPADYGLWLSKETPPELLHRLLAPCAPDQIRMHAVSPLVGNVRNEDADLVTPLT</sequence>
<dbReference type="PANTHER" id="PTHR13604">
    <property type="entry name" value="DC12-RELATED"/>
    <property type="match status" value="1"/>
</dbReference>
<accession>A0ABX1NA47</accession>
<evidence type="ECO:0000313" key="9">
    <source>
        <dbReference type="EMBL" id="NMF96171.1"/>
    </source>
</evidence>
<comment type="similarity">
    <text evidence="1 8">Belongs to the SOS response-associated peptidase family.</text>
</comment>
<organism evidence="9 10">
    <name type="scientific">Aromatoleum toluolicum</name>
    <dbReference type="NCBI Taxonomy" id="90060"/>
    <lineage>
        <taxon>Bacteria</taxon>
        <taxon>Pseudomonadati</taxon>
        <taxon>Pseudomonadota</taxon>
        <taxon>Betaproteobacteria</taxon>
        <taxon>Rhodocyclales</taxon>
        <taxon>Rhodocyclaceae</taxon>
        <taxon>Aromatoleum</taxon>
    </lineage>
</organism>